<evidence type="ECO:0000313" key="1">
    <source>
        <dbReference type="EMBL" id="MPN21457.1"/>
    </source>
</evidence>
<name>A0A645G3I4_9ZZZZ</name>
<protein>
    <submittedName>
        <fullName evidence="1">Uncharacterized protein</fullName>
    </submittedName>
</protein>
<comment type="caution">
    <text evidence="1">The sequence shown here is derived from an EMBL/GenBank/DDBJ whole genome shotgun (WGS) entry which is preliminary data.</text>
</comment>
<sequence length="71" mass="8323">MPKFACGKICITRDATFEHRIEQEGFRERNAQQFTVGKFRPLERALLHLHIRDVALFQRAIDERRAGQRAA</sequence>
<gene>
    <name evidence="1" type="ORF">SDC9_168836</name>
</gene>
<dbReference type="AlphaFoldDB" id="A0A645G3I4"/>
<organism evidence="1">
    <name type="scientific">bioreactor metagenome</name>
    <dbReference type="NCBI Taxonomy" id="1076179"/>
    <lineage>
        <taxon>unclassified sequences</taxon>
        <taxon>metagenomes</taxon>
        <taxon>ecological metagenomes</taxon>
    </lineage>
</organism>
<reference evidence="1" key="1">
    <citation type="submission" date="2019-08" db="EMBL/GenBank/DDBJ databases">
        <authorList>
            <person name="Kucharzyk K."/>
            <person name="Murdoch R.W."/>
            <person name="Higgins S."/>
            <person name="Loffler F."/>
        </authorList>
    </citation>
    <scope>NUCLEOTIDE SEQUENCE</scope>
</reference>
<proteinExistence type="predicted"/>
<dbReference type="EMBL" id="VSSQ01069445">
    <property type="protein sequence ID" value="MPN21457.1"/>
    <property type="molecule type" value="Genomic_DNA"/>
</dbReference>
<accession>A0A645G3I4</accession>